<sequence length="769" mass="88429">MNLTQMHQCGNVNCHCQTKKSLVNDYNRATFTRTVYQVDATTICRLIKRNEYHCLYKSFGQLLYLASKDRQRKKSRHQIDNLLLLQNVQDLIPIAIHWNPAQCTTSDVEDLVSLIDPFISLRELFYDVTNNDTSNKQLNLIGLICFYGGSVEVFFSYEHSISKWLFCFDGNITVVSDWNAVRSKCIDFHLQPFLLIYVNSKQNPVDITQLLKRTVIQEKIVPCERRLESFKRSMTKQEPYQSSDKNSPHELGDMSKISSFASLNSSMLFLPKSSSSSSYINQETVAKVMQQQLSKKGESLSDIASPLGQSRTIKQQKSDEILSSADSSTSSSSFSSQRDSGLSSGITDGSSDDSLADNTDPTDQMMNDTHLDMSLASIEYYLEQSLKYESASHYSSALESCQRALALIDQMLHLYQKTNTRLAVYFRPRKNSLLLRIRSLKKRQMEFKESNEIPVVIEKNQLETKMSILTSTSRLSRPKKNVKFSDNVALIVPTFDNDNEPPREHLIHSFLRNIHQQQDSESESLSSSINEIPIGLIECSLCHKRVSDTNQLGNYCSNCHFYMQRFQPINSKSTVLSQFTNSPLFEIIPEPVAKWTNFHGSNLLEMFYEDQQRWAFLFELNALRTLAEIHTQPIRKPIKIFERSILCTRHCFMENIYQAGNLGEVEYQMLDDEYQRLTADNSCHVDLIFYLRTTPEVCMERIQARNRPEETSKINLDYLASLHQLHEDWLYGHNGRDSTDSSDVIIIDASQDREQVYTTINTQLSHPTQ</sequence>
<evidence type="ECO:0000256" key="1">
    <source>
        <dbReference type="SAM" id="MobiDB-lite"/>
    </source>
</evidence>
<dbReference type="InterPro" id="IPR027417">
    <property type="entry name" value="P-loop_NTPase"/>
</dbReference>
<proteinExistence type="predicted"/>
<dbReference type="EMBL" id="CAJNOR010006735">
    <property type="protein sequence ID" value="CAF1602468.1"/>
    <property type="molecule type" value="Genomic_DNA"/>
</dbReference>
<feature type="compositionally biased region" description="Polar residues" evidence="1">
    <location>
        <begin position="356"/>
        <end position="367"/>
    </location>
</feature>
<gene>
    <name evidence="3" type="ORF">XAT740_LOCUS47874</name>
</gene>
<dbReference type="PANTHER" id="PTHR10513:SF24">
    <property type="entry name" value="THYMIDINE KINASE 2, MITOCHONDRIAL"/>
    <property type="match status" value="1"/>
</dbReference>
<organism evidence="3 4">
    <name type="scientific">Adineta ricciae</name>
    <name type="common">Rotifer</name>
    <dbReference type="NCBI Taxonomy" id="249248"/>
    <lineage>
        <taxon>Eukaryota</taxon>
        <taxon>Metazoa</taxon>
        <taxon>Spiralia</taxon>
        <taxon>Gnathifera</taxon>
        <taxon>Rotifera</taxon>
        <taxon>Eurotatoria</taxon>
        <taxon>Bdelloidea</taxon>
        <taxon>Adinetida</taxon>
        <taxon>Adinetidae</taxon>
        <taxon>Adineta</taxon>
    </lineage>
</organism>
<keyword evidence="4" id="KW-1185">Reference proteome</keyword>
<dbReference type="InterPro" id="IPR050566">
    <property type="entry name" value="Deoxyribonucleoside_kinase"/>
</dbReference>
<dbReference type="CDD" id="cd01673">
    <property type="entry name" value="dNK"/>
    <property type="match status" value="1"/>
</dbReference>
<evidence type="ECO:0000313" key="3">
    <source>
        <dbReference type="EMBL" id="CAF1602468.1"/>
    </source>
</evidence>
<feature type="compositionally biased region" description="Low complexity" evidence="1">
    <location>
        <begin position="321"/>
        <end position="349"/>
    </location>
</feature>
<dbReference type="Proteomes" id="UP000663828">
    <property type="component" value="Unassembled WGS sequence"/>
</dbReference>
<dbReference type="Pfam" id="PF01712">
    <property type="entry name" value="dNK"/>
    <property type="match status" value="1"/>
</dbReference>
<name>A0A816B1E0_ADIRI</name>
<feature type="region of interest" description="Disordered" evidence="1">
    <location>
        <begin position="297"/>
        <end position="367"/>
    </location>
</feature>
<dbReference type="InterPro" id="IPR031314">
    <property type="entry name" value="DNK_dom"/>
</dbReference>
<reference evidence="3" key="1">
    <citation type="submission" date="2021-02" db="EMBL/GenBank/DDBJ databases">
        <authorList>
            <person name="Nowell W R."/>
        </authorList>
    </citation>
    <scope>NUCLEOTIDE SEQUENCE</scope>
</reference>
<comment type="caution">
    <text evidence="3">The sequence shown here is derived from an EMBL/GenBank/DDBJ whole genome shotgun (WGS) entry which is preliminary data.</text>
</comment>
<dbReference type="GO" id="GO:0019136">
    <property type="term" value="F:deoxynucleoside kinase activity"/>
    <property type="evidence" value="ECO:0007669"/>
    <property type="project" value="TreeGrafter"/>
</dbReference>
<feature type="domain" description="Deoxynucleoside kinase" evidence="2">
    <location>
        <begin position="572"/>
        <end position="760"/>
    </location>
</feature>
<dbReference type="SUPFAM" id="SSF52540">
    <property type="entry name" value="P-loop containing nucleoside triphosphate hydrolases"/>
    <property type="match status" value="1"/>
</dbReference>
<dbReference type="GO" id="GO:0005739">
    <property type="term" value="C:mitochondrion"/>
    <property type="evidence" value="ECO:0007669"/>
    <property type="project" value="TreeGrafter"/>
</dbReference>
<dbReference type="AlphaFoldDB" id="A0A816B1E0"/>
<accession>A0A816B1E0</accession>
<dbReference type="Gene3D" id="3.40.50.300">
    <property type="entry name" value="P-loop containing nucleotide triphosphate hydrolases"/>
    <property type="match status" value="1"/>
</dbReference>
<evidence type="ECO:0000259" key="2">
    <source>
        <dbReference type="Pfam" id="PF01712"/>
    </source>
</evidence>
<dbReference type="PANTHER" id="PTHR10513">
    <property type="entry name" value="DEOXYNUCLEOSIDE KINASE"/>
    <property type="match status" value="1"/>
</dbReference>
<evidence type="ECO:0000313" key="4">
    <source>
        <dbReference type="Proteomes" id="UP000663828"/>
    </source>
</evidence>
<protein>
    <recommendedName>
        <fullName evidence="2">Deoxynucleoside kinase domain-containing protein</fullName>
    </recommendedName>
</protein>